<dbReference type="STRING" id="2903.R1CPF2"/>
<reference evidence="6" key="1">
    <citation type="journal article" date="2013" name="Nature">
        <title>Pan genome of the phytoplankton Emiliania underpins its global distribution.</title>
        <authorList>
            <person name="Read B.A."/>
            <person name="Kegel J."/>
            <person name="Klute M.J."/>
            <person name="Kuo A."/>
            <person name="Lefebvre S.C."/>
            <person name="Maumus F."/>
            <person name="Mayer C."/>
            <person name="Miller J."/>
            <person name="Monier A."/>
            <person name="Salamov A."/>
            <person name="Young J."/>
            <person name="Aguilar M."/>
            <person name="Claverie J.M."/>
            <person name="Frickenhaus S."/>
            <person name="Gonzalez K."/>
            <person name="Herman E.K."/>
            <person name="Lin Y.C."/>
            <person name="Napier J."/>
            <person name="Ogata H."/>
            <person name="Sarno A.F."/>
            <person name="Shmutz J."/>
            <person name="Schroeder D."/>
            <person name="de Vargas C."/>
            <person name="Verret F."/>
            <person name="von Dassow P."/>
            <person name="Valentin K."/>
            <person name="Van de Peer Y."/>
            <person name="Wheeler G."/>
            <person name="Dacks J.B."/>
            <person name="Delwiche C.F."/>
            <person name="Dyhrman S.T."/>
            <person name="Glockner G."/>
            <person name="John U."/>
            <person name="Richards T."/>
            <person name="Worden A.Z."/>
            <person name="Zhang X."/>
            <person name="Grigoriev I.V."/>
            <person name="Allen A.E."/>
            <person name="Bidle K."/>
            <person name="Borodovsky M."/>
            <person name="Bowler C."/>
            <person name="Brownlee C."/>
            <person name="Cock J.M."/>
            <person name="Elias M."/>
            <person name="Gladyshev V.N."/>
            <person name="Groth M."/>
            <person name="Guda C."/>
            <person name="Hadaegh A."/>
            <person name="Iglesias-Rodriguez M.D."/>
            <person name="Jenkins J."/>
            <person name="Jones B.M."/>
            <person name="Lawson T."/>
            <person name="Leese F."/>
            <person name="Lindquist E."/>
            <person name="Lobanov A."/>
            <person name="Lomsadze A."/>
            <person name="Malik S.B."/>
            <person name="Marsh M.E."/>
            <person name="Mackinder L."/>
            <person name="Mock T."/>
            <person name="Mueller-Roeber B."/>
            <person name="Pagarete A."/>
            <person name="Parker M."/>
            <person name="Probert I."/>
            <person name="Quesneville H."/>
            <person name="Raines C."/>
            <person name="Rensing S.A."/>
            <person name="Riano-Pachon D.M."/>
            <person name="Richier S."/>
            <person name="Rokitta S."/>
            <person name="Shiraiwa Y."/>
            <person name="Soanes D.M."/>
            <person name="van der Giezen M."/>
            <person name="Wahlund T.M."/>
            <person name="Williams B."/>
            <person name="Wilson W."/>
            <person name="Wolfe G."/>
            <person name="Wurch L.L."/>
        </authorList>
    </citation>
    <scope>NUCLEOTIDE SEQUENCE</scope>
</reference>
<dbReference type="PaxDb" id="2903-EOD24487"/>
<proteinExistence type="predicted"/>
<dbReference type="eggNOG" id="KOG2157">
    <property type="taxonomic scope" value="Eukaryota"/>
</dbReference>
<sequence>MPGPRPGRRRSLFPHGRLPTAWREEVPVAETVTKAGLSGPFTASAHIILIWSAAEELEAKLLERRLLKAREVGQSPPDRRDHQVEELPDEEPRLIFRVPSNPLEYKGSWQDRPIGRNPLDGITLSYYNNSKTMHNSNILQAVILRDHGFARVERPGAEWNIFWCAGQVDPCELPLMKPHQRVNKFPKANCLTLKANLWTNYLRMRRRFGADAFDFMPTTFLLPHQLSQLSEHIRASGDDGTDPKAVWIVKPAAAYCGRGISLHRSGPELPQQLLGEGQRGVASRYLDRPFLLDGLKSDIRIYVLVTSWHPLTVYQYGEGLARFATEPYTLDDIQATCSNTPPRQPLSLQPSAFSPSTGETTHPGLQGRCAHLTNYSLNKLSAGFVNDDSEASGSKWSLAAFKQRRTPECRGGRGEGAERSLPGDTLPPCRLLREVFGFDVMLDSDAKPWLLEASAAAEIYPRCSTAMLLFPSERGGDYLDFFDASRRRLHGLPYDV</sequence>
<dbReference type="GO" id="GO:0015631">
    <property type="term" value="F:tubulin binding"/>
    <property type="evidence" value="ECO:0007669"/>
    <property type="project" value="TreeGrafter"/>
</dbReference>
<evidence type="ECO:0000256" key="4">
    <source>
        <dbReference type="SAM" id="MobiDB-lite"/>
    </source>
</evidence>
<organism evidence="5 6">
    <name type="scientific">Emiliania huxleyi (strain CCMP1516)</name>
    <dbReference type="NCBI Taxonomy" id="280463"/>
    <lineage>
        <taxon>Eukaryota</taxon>
        <taxon>Haptista</taxon>
        <taxon>Haptophyta</taxon>
        <taxon>Prymnesiophyceae</taxon>
        <taxon>Isochrysidales</taxon>
        <taxon>Noelaerhabdaceae</taxon>
        <taxon>Emiliania</taxon>
    </lineage>
</organism>
<dbReference type="GO" id="GO:0070740">
    <property type="term" value="F:tubulin-glutamic acid ligase activity"/>
    <property type="evidence" value="ECO:0007669"/>
    <property type="project" value="TreeGrafter"/>
</dbReference>
<dbReference type="GO" id="GO:0005524">
    <property type="term" value="F:ATP binding"/>
    <property type="evidence" value="ECO:0007669"/>
    <property type="project" value="UniProtKB-KW"/>
</dbReference>
<protein>
    <submittedName>
        <fullName evidence="5">Uncharacterized protein</fullName>
    </submittedName>
</protein>
<keyword evidence="2" id="KW-0547">Nucleotide-binding</keyword>
<accession>A0A0D3JLV2</accession>
<dbReference type="PROSITE" id="PS51221">
    <property type="entry name" value="TTL"/>
    <property type="match status" value="1"/>
</dbReference>
<dbReference type="HOGENOM" id="CLU_549134_0_0_1"/>
<dbReference type="Proteomes" id="UP000013827">
    <property type="component" value="Unassembled WGS sequence"/>
</dbReference>
<dbReference type="RefSeq" id="XP_005776916.1">
    <property type="nucleotide sequence ID" value="XM_005776859.1"/>
</dbReference>
<evidence type="ECO:0000256" key="1">
    <source>
        <dbReference type="ARBA" id="ARBA00022598"/>
    </source>
</evidence>
<reference evidence="5" key="2">
    <citation type="submission" date="2024-10" db="UniProtKB">
        <authorList>
            <consortium name="EnsemblProtists"/>
        </authorList>
    </citation>
    <scope>IDENTIFICATION</scope>
</reference>
<dbReference type="Gene3D" id="3.30.470.20">
    <property type="entry name" value="ATP-grasp fold, B domain"/>
    <property type="match status" value="2"/>
</dbReference>
<dbReference type="GO" id="GO:0000226">
    <property type="term" value="P:microtubule cytoskeleton organization"/>
    <property type="evidence" value="ECO:0007669"/>
    <property type="project" value="TreeGrafter"/>
</dbReference>
<keyword evidence="1" id="KW-0436">Ligase</keyword>
<keyword evidence="3" id="KW-0067">ATP-binding</keyword>
<dbReference type="AlphaFoldDB" id="A0A0D3JLV2"/>
<name>A0A0D3JLV2_EMIH1</name>
<dbReference type="InterPro" id="IPR004344">
    <property type="entry name" value="TTL/TTLL_fam"/>
</dbReference>
<feature type="region of interest" description="Disordered" evidence="4">
    <location>
        <begin position="339"/>
        <end position="363"/>
    </location>
</feature>
<dbReference type="KEGG" id="ehx:EMIHUDRAFT_469304"/>
<keyword evidence="6" id="KW-1185">Reference proteome</keyword>
<dbReference type="SUPFAM" id="SSF56059">
    <property type="entry name" value="Glutathione synthetase ATP-binding domain-like"/>
    <property type="match status" value="1"/>
</dbReference>
<dbReference type="PANTHER" id="PTHR12241:SF162">
    <property type="entry name" value="TUBULIN MONOGLUTAMYLASE TTLL4"/>
    <property type="match status" value="1"/>
</dbReference>
<evidence type="ECO:0000313" key="6">
    <source>
        <dbReference type="Proteomes" id="UP000013827"/>
    </source>
</evidence>
<feature type="compositionally biased region" description="Polar residues" evidence="4">
    <location>
        <begin position="339"/>
        <end position="360"/>
    </location>
</feature>
<dbReference type="EnsemblProtists" id="EOD24487">
    <property type="protein sequence ID" value="EOD24487"/>
    <property type="gene ID" value="EMIHUDRAFT_469304"/>
</dbReference>
<dbReference type="GeneID" id="17270031"/>
<evidence type="ECO:0000256" key="3">
    <source>
        <dbReference type="ARBA" id="ARBA00022840"/>
    </source>
</evidence>
<evidence type="ECO:0000256" key="2">
    <source>
        <dbReference type="ARBA" id="ARBA00022741"/>
    </source>
</evidence>
<evidence type="ECO:0000313" key="5">
    <source>
        <dbReference type="EnsemblProtists" id="EOD24487"/>
    </source>
</evidence>
<dbReference type="PANTHER" id="PTHR12241">
    <property type="entry name" value="TUBULIN POLYGLUTAMYLASE"/>
    <property type="match status" value="1"/>
</dbReference>
<dbReference type="GO" id="GO:0036064">
    <property type="term" value="C:ciliary basal body"/>
    <property type="evidence" value="ECO:0007669"/>
    <property type="project" value="TreeGrafter"/>
</dbReference>
<dbReference type="Pfam" id="PF03133">
    <property type="entry name" value="TTL"/>
    <property type="match status" value="2"/>
</dbReference>